<dbReference type="SUPFAM" id="SSF141868">
    <property type="entry name" value="EAL domain-like"/>
    <property type="match status" value="1"/>
</dbReference>
<dbReference type="SMART" id="SM00052">
    <property type="entry name" value="EAL"/>
    <property type="match status" value="1"/>
</dbReference>
<dbReference type="InterPro" id="IPR050706">
    <property type="entry name" value="Cyclic-di-GMP_PDE-like"/>
</dbReference>
<dbReference type="InterPro" id="IPR001633">
    <property type="entry name" value="EAL_dom"/>
</dbReference>
<dbReference type="PANTHER" id="PTHR33121">
    <property type="entry name" value="CYCLIC DI-GMP PHOSPHODIESTERASE PDEF"/>
    <property type="match status" value="1"/>
</dbReference>
<gene>
    <name evidence="2" type="ORF">IPL58_14855</name>
</gene>
<dbReference type="Gene3D" id="3.20.20.450">
    <property type="entry name" value="EAL domain"/>
    <property type="match status" value="1"/>
</dbReference>
<reference evidence="2" key="1">
    <citation type="submission" date="2020-10" db="EMBL/GenBank/DDBJ databases">
        <title>Connecting structure to function with the recovery of over 1000 high-quality activated sludge metagenome-assembled genomes encoding full-length rRNA genes using long-read sequencing.</title>
        <authorList>
            <person name="Singleton C.M."/>
            <person name="Petriglieri F."/>
            <person name="Kristensen J.M."/>
            <person name="Kirkegaard R.H."/>
            <person name="Michaelsen T.Y."/>
            <person name="Andersen M.H."/>
            <person name="Karst S.M."/>
            <person name="Dueholm M.S."/>
            <person name="Nielsen P.H."/>
            <person name="Albertsen M."/>
        </authorList>
    </citation>
    <scope>NUCLEOTIDE SEQUENCE</scope>
    <source>
        <strain evidence="2">Hirt_18-Q3-R61-65_BATAC.395</strain>
    </source>
</reference>
<dbReference type="GO" id="GO:0071111">
    <property type="term" value="F:cyclic-guanylate-specific phosphodiesterase activity"/>
    <property type="evidence" value="ECO:0007669"/>
    <property type="project" value="InterPro"/>
</dbReference>
<evidence type="ECO:0000259" key="1">
    <source>
        <dbReference type="PROSITE" id="PS50883"/>
    </source>
</evidence>
<organism evidence="2 3">
    <name type="scientific">Candidatus Proximibacter danicus</name>
    <dbReference type="NCBI Taxonomy" id="2954365"/>
    <lineage>
        <taxon>Bacteria</taxon>
        <taxon>Pseudomonadati</taxon>
        <taxon>Pseudomonadota</taxon>
        <taxon>Betaproteobacteria</taxon>
        <taxon>Candidatus Proximibacter</taxon>
    </lineage>
</organism>
<name>A0A9D7PTX4_9PROT</name>
<dbReference type="Pfam" id="PF00563">
    <property type="entry name" value="EAL"/>
    <property type="match status" value="1"/>
</dbReference>
<dbReference type="PANTHER" id="PTHR33121:SF23">
    <property type="entry name" value="CYCLIC DI-GMP PHOSPHODIESTERASE PDEB"/>
    <property type="match status" value="1"/>
</dbReference>
<dbReference type="EMBL" id="JADJUC010000028">
    <property type="protein sequence ID" value="MBK8525194.1"/>
    <property type="molecule type" value="Genomic_DNA"/>
</dbReference>
<dbReference type="InterPro" id="IPR035919">
    <property type="entry name" value="EAL_sf"/>
</dbReference>
<sequence>MAAGRALPAGCRRLKLTPQLDLAAVALGLDELEARPELTGLAINLSASSIQLPEFRRELHALLKRRRGTARLWLEVSEAGALAHFDAFRALCIELMHAGCQMGIEHFGRQFSEIGRLHDLGLDYIKVDASFIRGLDSNAGNQAFLKGLSTIAKGIGLKVIAEGVASEAEFAALAGVGFDGATGPGVREPG</sequence>
<accession>A0A9D7PTX4</accession>
<dbReference type="CDD" id="cd01948">
    <property type="entry name" value="EAL"/>
    <property type="match status" value="1"/>
</dbReference>
<proteinExistence type="predicted"/>
<protein>
    <submittedName>
        <fullName evidence="2">EAL domain-containing protein</fullName>
    </submittedName>
</protein>
<dbReference type="Proteomes" id="UP000886689">
    <property type="component" value="Unassembled WGS sequence"/>
</dbReference>
<feature type="domain" description="EAL" evidence="1">
    <location>
        <begin position="1"/>
        <end position="190"/>
    </location>
</feature>
<evidence type="ECO:0000313" key="3">
    <source>
        <dbReference type="Proteomes" id="UP000886689"/>
    </source>
</evidence>
<evidence type="ECO:0000313" key="2">
    <source>
        <dbReference type="EMBL" id="MBK8525194.1"/>
    </source>
</evidence>
<dbReference type="AlphaFoldDB" id="A0A9D7PTX4"/>
<dbReference type="PROSITE" id="PS50883">
    <property type="entry name" value="EAL"/>
    <property type="match status" value="1"/>
</dbReference>
<comment type="caution">
    <text evidence="2">The sequence shown here is derived from an EMBL/GenBank/DDBJ whole genome shotgun (WGS) entry which is preliminary data.</text>
</comment>